<dbReference type="EMBL" id="AM420293">
    <property type="protein sequence ID" value="CAM02003.1"/>
    <property type="molecule type" value="Genomic_DNA"/>
</dbReference>
<dbReference type="HOGENOM" id="CLU_3204920_0_0_11"/>
<protein>
    <submittedName>
        <fullName evidence="1">Uncharacterized protein</fullName>
    </submittedName>
</protein>
<organism evidence="1 2">
    <name type="scientific">Saccharopolyspora erythraea (strain ATCC 11635 / DSM 40517 / JCM 4748 / NBRC 13426 / NCIMB 8594 / NRRL 2338)</name>
    <dbReference type="NCBI Taxonomy" id="405948"/>
    <lineage>
        <taxon>Bacteria</taxon>
        <taxon>Bacillati</taxon>
        <taxon>Actinomycetota</taxon>
        <taxon>Actinomycetes</taxon>
        <taxon>Pseudonocardiales</taxon>
        <taxon>Pseudonocardiaceae</taxon>
        <taxon>Saccharopolyspora</taxon>
    </lineage>
</organism>
<keyword evidence="2" id="KW-1185">Reference proteome</keyword>
<dbReference type="KEGG" id="sen:SACE_2722"/>
<evidence type="ECO:0000313" key="2">
    <source>
        <dbReference type="Proteomes" id="UP000006728"/>
    </source>
</evidence>
<evidence type="ECO:0000313" key="1">
    <source>
        <dbReference type="EMBL" id="CAM02003.1"/>
    </source>
</evidence>
<accession>A4FD78</accession>
<reference evidence="1 2" key="1">
    <citation type="journal article" date="2007" name="Nat. Biotechnol.">
        <title>Complete genome sequence of the erythromycin-producing bacterium Saccharopolyspora erythraea NRRL23338.</title>
        <authorList>
            <person name="Oliynyk M."/>
            <person name="Samborskyy M."/>
            <person name="Lester J.B."/>
            <person name="Mironenko T."/>
            <person name="Scott N."/>
            <person name="Dickens S."/>
            <person name="Haydock S.F."/>
            <person name="Leadlay P.F."/>
        </authorList>
    </citation>
    <scope>NUCLEOTIDE SEQUENCE [LARGE SCALE GENOMIC DNA]</scope>
    <source>
        <strain evidence="2">ATCC 11635 / DSM 40517 / JCM 4748 / NBRC 13426 / NCIMB 8594 / NRRL 2338</strain>
    </source>
</reference>
<proteinExistence type="predicted"/>
<dbReference type="AlphaFoldDB" id="A4FD78"/>
<name>A4FD78_SACEN</name>
<sequence>MIDTVARSRLVTTHVADHTGPCLRCGKPTAQRALPVTATAHARVG</sequence>
<gene>
    <name evidence="1" type="ordered locus">SACE_2722</name>
</gene>
<dbReference type="Proteomes" id="UP000006728">
    <property type="component" value="Chromosome"/>
</dbReference>